<keyword evidence="6 7" id="KW-0456">Lyase</keyword>
<feature type="domain" description="NAD(P)-binding" evidence="8">
    <location>
        <begin position="4"/>
        <end position="326"/>
    </location>
</feature>
<evidence type="ECO:0000259" key="8">
    <source>
        <dbReference type="Pfam" id="PF16363"/>
    </source>
</evidence>
<dbReference type="Proteomes" id="UP000323012">
    <property type="component" value="Unassembled WGS sequence"/>
</dbReference>
<keyword evidence="5" id="KW-0520">NAD</keyword>
<reference evidence="10 13" key="2">
    <citation type="submission" date="2017-10" db="EMBL/GenBank/DDBJ databases">
        <title>Draft genome sequences of Aggregatibacter actinomycetemcomitans strains 310a and 310b.</title>
        <authorList>
            <person name="May A.C."/>
            <person name="Ohta H."/>
            <person name="Maeda H."/>
            <person name="Kokeguchi S."/>
            <person name="Cugini C."/>
        </authorList>
    </citation>
    <scope>NUCLEOTIDE SEQUENCE [LARGE SCALE GENOMIC DNA]</scope>
    <source>
        <strain evidence="10 13">310b</strain>
    </source>
</reference>
<dbReference type="KEGG" id="aact:ACT75_10180"/>
<dbReference type="Proteomes" id="UP000072236">
    <property type="component" value="Chromosome"/>
</dbReference>
<dbReference type="Gene3D" id="3.40.50.720">
    <property type="entry name" value="NAD(P)-binding Rossmann-like Domain"/>
    <property type="match status" value="1"/>
</dbReference>
<dbReference type="InterPro" id="IPR005888">
    <property type="entry name" value="dTDP_Gluc_deHydtase"/>
</dbReference>
<evidence type="ECO:0000313" key="10">
    <source>
        <dbReference type="EMBL" id="PHO20727.1"/>
    </source>
</evidence>
<proteinExistence type="inferred from homology"/>
<dbReference type="NCBIfam" id="TIGR01181">
    <property type="entry name" value="dTDP_gluc_dehyt"/>
    <property type="match status" value="1"/>
</dbReference>
<evidence type="ECO:0000256" key="5">
    <source>
        <dbReference type="ARBA" id="ARBA00023027"/>
    </source>
</evidence>
<dbReference type="GO" id="GO:0008460">
    <property type="term" value="F:dTDP-glucose 4,6-dehydratase activity"/>
    <property type="evidence" value="ECO:0007669"/>
    <property type="project" value="UniProtKB-EC"/>
</dbReference>
<sequence>MQFLITGGAGFIGSALIRWLIQHTEHDIINVDKLTYAGNLRALYSVETHPRYHFEQTDICDGQMMAHILSQYRPDAVIHLAAESHVDRSIDAPAAFMQTNIIGTYTLLEAARNYYEKLTAEKKAEFRFLHISTDEVYGDVVENHALSKEDAAYAPSSPYSASKASADHLVHAWHRTYGLPTIITNCANNYGPYQYPEKLIPFMISNALNGKPLPVYGNGQQIRDWLYVEDHIRALYLVLMKGNVGESYNISSHCEKTNLAVICAICELLEELVPNKPMGVKYYADLIVHVTDRPGHDRRYALDATKIQQELGWQPQENFFSGIRKTVQWYIDNRNCSDKVRS</sequence>
<dbReference type="OrthoDB" id="9803010at2"/>
<comment type="catalytic activity">
    <reaction evidence="1 7">
        <text>dTDP-alpha-D-glucose = dTDP-4-dehydro-6-deoxy-alpha-D-glucose + H2O</text>
        <dbReference type="Rhea" id="RHEA:17221"/>
        <dbReference type="ChEBI" id="CHEBI:15377"/>
        <dbReference type="ChEBI" id="CHEBI:57477"/>
        <dbReference type="ChEBI" id="CHEBI:57649"/>
        <dbReference type="EC" id="4.2.1.46"/>
    </reaction>
</comment>
<evidence type="ECO:0000313" key="9">
    <source>
        <dbReference type="EMBL" id="AMQ94862.1"/>
    </source>
</evidence>
<evidence type="ECO:0000313" key="14">
    <source>
        <dbReference type="Proteomes" id="UP000323012"/>
    </source>
</evidence>
<evidence type="ECO:0000313" key="13">
    <source>
        <dbReference type="Proteomes" id="UP000226080"/>
    </source>
</evidence>
<dbReference type="Pfam" id="PF16363">
    <property type="entry name" value="GDP_Man_Dehyd"/>
    <property type="match status" value="1"/>
</dbReference>
<dbReference type="Proteomes" id="UP000226080">
    <property type="component" value="Unassembled WGS sequence"/>
</dbReference>
<organism evidence="11 14">
    <name type="scientific">Aggregatibacter actinomycetemcomitans</name>
    <name type="common">Actinobacillus actinomycetemcomitans</name>
    <name type="synonym">Haemophilus actinomycetemcomitans</name>
    <dbReference type="NCBI Taxonomy" id="714"/>
    <lineage>
        <taxon>Bacteria</taxon>
        <taxon>Pseudomonadati</taxon>
        <taxon>Pseudomonadota</taxon>
        <taxon>Gammaproteobacteria</taxon>
        <taxon>Pasteurellales</taxon>
        <taxon>Pasteurellaceae</taxon>
        <taxon>Aggregatibacter</taxon>
    </lineage>
</organism>
<dbReference type="RefSeq" id="WP_005542407.1">
    <property type="nucleotide sequence ID" value="NZ_CP012959.1"/>
</dbReference>
<protein>
    <recommendedName>
        <fullName evidence="4 7">dTDP-glucose 4,6-dehydratase</fullName>
        <ecNumber evidence="4 7">4.2.1.46</ecNumber>
    </recommendedName>
</protein>
<dbReference type="Gene3D" id="3.90.25.10">
    <property type="entry name" value="UDP-galactose 4-epimerase, domain 1"/>
    <property type="match status" value="1"/>
</dbReference>
<dbReference type="EC" id="4.2.1.46" evidence="4 7"/>
<evidence type="ECO:0000313" key="11">
    <source>
        <dbReference type="EMBL" id="TYA39403.1"/>
    </source>
</evidence>
<evidence type="ECO:0000256" key="6">
    <source>
        <dbReference type="ARBA" id="ARBA00023239"/>
    </source>
</evidence>
<keyword evidence="13" id="KW-1185">Reference proteome</keyword>
<dbReference type="CDD" id="cd05246">
    <property type="entry name" value="dTDP_GD_SDR_e"/>
    <property type="match status" value="1"/>
</dbReference>
<evidence type="ECO:0000256" key="1">
    <source>
        <dbReference type="ARBA" id="ARBA00001539"/>
    </source>
</evidence>
<evidence type="ECO:0000256" key="3">
    <source>
        <dbReference type="ARBA" id="ARBA00008178"/>
    </source>
</evidence>
<comment type="cofactor">
    <cofactor evidence="2 7">
        <name>NAD(+)</name>
        <dbReference type="ChEBI" id="CHEBI:57540"/>
    </cofactor>
</comment>
<dbReference type="PANTHER" id="PTHR43000">
    <property type="entry name" value="DTDP-D-GLUCOSE 4,6-DEHYDRATASE-RELATED"/>
    <property type="match status" value="1"/>
</dbReference>
<evidence type="ECO:0000256" key="4">
    <source>
        <dbReference type="ARBA" id="ARBA00011990"/>
    </source>
</evidence>
<gene>
    <name evidence="11" type="primary">rfbB</name>
    <name evidence="9" type="ORF">ACT75_10180</name>
    <name evidence="10" type="ORF">CQR80_05655</name>
    <name evidence="11" type="ORF">FXB79_03625</name>
</gene>
<dbReference type="EMBL" id="CP012959">
    <property type="protein sequence ID" value="AMQ94862.1"/>
    <property type="molecule type" value="Genomic_DNA"/>
</dbReference>
<evidence type="ECO:0000313" key="12">
    <source>
        <dbReference type="Proteomes" id="UP000072236"/>
    </source>
</evidence>
<dbReference type="EMBL" id="PCGW01000008">
    <property type="protein sequence ID" value="PHO20727.1"/>
    <property type="molecule type" value="Genomic_DNA"/>
</dbReference>
<dbReference type="AlphaFoldDB" id="A0A5D0ELP4"/>
<dbReference type="InterPro" id="IPR016040">
    <property type="entry name" value="NAD(P)-bd_dom"/>
</dbReference>
<comment type="similarity">
    <text evidence="3 7">Belongs to the NAD(P)-dependent epimerase/dehydratase family. dTDP-glucose dehydratase subfamily.</text>
</comment>
<name>A0A5D0ELP4_AGGAC</name>
<reference evidence="9 12" key="1">
    <citation type="submission" date="2015-10" db="EMBL/GenBank/DDBJ databases">
        <title>Tn-seq of a polymicrobial infection.</title>
        <authorList>
            <person name="Stacy A."/>
            <person name="Rumbaugh K.P."/>
            <person name="Whiteley M."/>
        </authorList>
    </citation>
    <scope>NUCLEOTIDE SEQUENCE [LARGE SCALE GENOMIC DNA]</scope>
    <source>
        <strain evidence="9 12">624</strain>
    </source>
</reference>
<evidence type="ECO:0000256" key="2">
    <source>
        <dbReference type="ARBA" id="ARBA00001911"/>
    </source>
</evidence>
<accession>A0A5D0ELP4</accession>
<dbReference type="EMBL" id="VSED01000006">
    <property type="protein sequence ID" value="TYA39403.1"/>
    <property type="molecule type" value="Genomic_DNA"/>
</dbReference>
<dbReference type="GO" id="GO:0009225">
    <property type="term" value="P:nucleotide-sugar metabolic process"/>
    <property type="evidence" value="ECO:0007669"/>
    <property type="project" value="InterPro"/>
</dbReference>
<dbReference type="SMR" id="A0A5D0ELP4"/>
<dbReference type="InterPro" id="IPR036291">
    <property type="entry name" value="NAD(P)-bd_dom_sf"/>
</dbReference>
<evidence type="ECO:0000256" key="7">
    <source>
        <dbReference type="RuleBase" id="RU004473"/>
    </source>
</evidence>
<dbReference type="SUPFAM" id="SSF51735">
    <property type="entry name" value="NAD(P)-binding Rossmann-fold domains"/>
    <property type="match status" value="1"/>
</dbReference>
<reference evidence="11 14" key="3">
    <citation type="submission" date="2019-08" db="EMBL/GenBank/DDBJ databases">
        <title>Whole genome sequencing of Aggregatibacter actinomycetemcomitans cultured from blood stream infections in Denmark reveals a novel phylogenetic lineage expressing serotype a membrane O polysaccharide.</title>
        <authorList>
            <person name="Nedergaard S."/>
            <person name="Kobel C.M."/>
            <person name="Nielsen M.B."/>
            <person name="Moeller R.T."/>
            <person name="Jensen A.B."/>
            <person name="Noerskov-Lauritsen N."/>
        </authorList>
    </citation>
    <scope>NUCLEOTIDE SEQUENCE [LARGE SCALE GENOMIC DNA]</scope>
    <source>
        <strain evidence="11 14">PN_563</strain>
    </source>
</reference>